<gene>
    <name evidence="2" type="ORF">SAMN05443248_8077</name>
</gene>
<protein>
    <recommendedName>
        <fullName evidence="4">DUF3551 domain-containing protein</fullName>
    </recommendedName>
</protein>
<dbReference type="AlphaFoldDB" id="A0A1M5Y9U4"/>
<evidence type="ECO:0000313" key="2">
    <source>
        <dbReference type="EMBL" id="SHI08861.1"/>
    </source>
</evidence>
<dbReference type="EMBL" id="LT670817">
    <property type="protein sequence ID" value="SHI08861.1"/>
    <property type="molecule type" value="Genomic_DNA"/>
</dbReference>
<sequence>MMRGLVWLILGTGMIFAVSPAWAQRYDPHYPVCMEVYGSDGSRIECFFTSMEQCKAGTQGGVAALCFNNPYYAAPAVEAAPAPSATPAGSPRR</sequence>
<reference evidence="2 3" key="1">
    <citation type="submission" date="2016-11" db="EMBL/GenBank/DDBJ databases">
        <authorList>
            <person name="Jaros S."/>
            <person name="Januszkiewicz K."/>
            <person name="Wedrychowicz H."/>
        </authorList>
    </citation>
    <scope>NUCLEOTIDE SEQUENCE [LARGE SCALE GENOMIC DNA]</scope>
    <source>
        <strain evidence="2 3">GAS138</strain>
    </source>
</reference>
<organism evidence="2 3">
    <name type="scientific">Bradyrhizobium erythrophlei</name>
    <dbReference type="NCBI Taxonomy" id="1437360"/>
    <lineage>
        <taxon>Bacteria</taxon>
        <taxon>Pseudomonadati</taxon>
        <taxon>Pseudomonadota</taxon>
        <taxon>Alphaproteobacteria</taxon>
        <taxon>Hyphomicrobiales</taxon>
        <taxon>Nitrobacteraceae</taxon>
        <taxon>Bradyrhizobium</taxon>
    </lineage>
</organism>
<dbReference type="Pfam" id="PF12071">
    <property type="entry name" value="DUF3551"/>
    <property type="match status" value="1"/>
</dbReference>
<accession>A0A1M5Y9U4</accession>
<keyword evidence="1" id="KW-0732">Signal</keyword>
<dbReference type="Proteomes" id="UP000189796">
    <property type="component" value="Chromosome I"/>
</dbReference>
<dbReference type="RefSeq" id="WP_338065068.1">
    <property type="nucleotide sequence ID" value="NZ_LT670817.1"/>
</dbReference>
<dbReference type="InterPro" id="IPR021937">
    <property type="entry name" value="DUF3551"/>
</dbReference>
<feature type="signal peptide" evidence="1">
    <location>
        <begin position="1"/>
        <end position="23"/>
    </location>
</feature>
<proteinExistence type="predicted"/>
<name>A0A1M5Y9U4_9BRAD</name>
<evidence type="ECO:0000256" key="1">
    <source>
        <dbReference type="SAM" id="SignalP"/>
    </source>
</evidence>
<evidence type="ECO:0008006" key="4">
    <source>
        <dbReference type="Google" id="ProtNLM"/>
    </source>
</evidence>
<evidence type="ECO:0000313" key="3">
    <source>
        <dbReference type="Proteomes" id="UP000189796"/>
    </source>
</evidence>
<feature type="chain" id="PRO_5012138428" description="DUF3551 domain-containing protein" evidence="1">
    <location>
        <begin position="24"/>
        <end position="93"/>
    </location>
</feature>